<feature type="region of interest" description="Disordered" evidence="1">
    <location>
        <begin position="1"/>
        <end position="35"/>
    </location>
</feature>
<accession>A0AAD5SIK7</accession>
<dbReference type="InterPro" id="IPR003123">
    <property type="entry name" value="VPS9"/>
</dbReference>
<dbReference type="PROSITE" id="PS51205">
    <property type="entry name" value="VPS9"/>
    <property type="match status" value="1"/>
</dbReference>
<evidence type="ECO:0000259" key="2">
    <source>
        <dbReference type="PROSITE" id="PS51205"/>
    </source>
</evidence>
<comment type="caution">
    <text evidence="3">The sequence shown here is derived from an EMBL/GenBank/DDBJ whole genome shotgun (WGS) entry which is preliminary data.</text>
</comment>
<dbReference type="Proteomes" id="UP001212841">
    <property type="component" value="Unassembled WGS sequence"/>
</dbReference>
<reference evidence="3" key="1">
    <citation type="submission" date="2020-05" db="EMBL/GenBank/DDBJ databases">
        <title>Phylogenomic resolution of chytrid fungi.</title>
        <authorList>
            <person name="Stajich J.E."/>
            <person name="Amses K."/>
            <person name="Simmons R."/>
            <person name="Seto K."/>
            <person name="Myers J."/>
            <person name="Bonds A."/>
            <person name="Quandt C.A."/>
            <person name="Barry K."/>
            <person name="Liu P."/>
            <person name="Grigoriev I."/>
            <person name="Longcore J.E."/>
            <person name="James T.Y."/>
        </authorList>
    </citation>
    <scope>NUCLEOTIDE SEQUENCE</scope>
    <source>
        <strain evidence="3">JEL0318</strain>
    </source>
</reference>
<feature type="region of interest" description="Disordered" evidence="1">
    <location>
        <begin position="612"/>
        <end position="667"/>
    </location>
</feature>
<dbReference type="AlphaFoldDB" id="A0AAD5SIK7"/>
<dbReference type="SUPFAM" id="SSF109993">
    <property type="entry name" value="VPS9 domain"/>
    <property type="match status" value="1"/>
</dbReference>
<gene>
    <name evidence="3" type="ORF">HK097_002348</name>
</gene>
<evidence type="ECO:0000313" key="3">
    <source>
        <dbReference type="EMBL" id="KAJ3054232.1"/>
    </source>
</evidence>
<feature type="domain" description="VPS9" evidence="2">
    <location>
        <begin position="408"/>
        <end position="554"/>
    </location>
</feature>
<dbReference type="InterPro" id="IPR037191">
    <property type="entry name" value="VPS9_dom_sf"/>
</dbReference>
<dbReference type="PANTHER" id="PTHR23101">
    <property type="entry name" value="RAB GDP/GTP EXCHANGE FACTOR"/>
    <property type="match status" value="1"/>
</dbReference>
<feature type="region of interest" description="Disordered" evidence="1">
    <location>
        <begin position="248"/>
        <end position="268"/>
    </location>
</feature>
<proteinExistence type="predicted"/>
<dbReference type="EMBL" id="JADGJD010000150">
    <property type="protein sequence ID" value="KAJ3054232.1"/>
    <property type="molecule type" value="Genomic_DNA"/>
</dbReference>
<dbReference type="PANTHER" id="PTHR23101:SF25">
    <property type="entry name" value="GTPASE-ACTIVATING PROTEIN AND VPS9 DOMAIN-CONTAINING PROTEIN 1"/>
    <property type="match status" value="1"/>
</dbReference>
<protein>
    <recommendedName>
        <fullName evidence="2">VPS9 domain-containing protein</fullName>
    </recommendedName>
</protein>
<organism evidence="3 4">
    <name type="scientific">Rhizophlyctis rosea</name>
    <dbReference type="NCBI Taxonomy" id="64517"/>
    <lineage>
        <taxon>Eukaryota</taxon>
        <taxon>Fungi</taxon>
        <taxon>Fungi incertae sedis</taxon>
        <taxon>Chytridiomycota</taxon>
        <taxon>Chytridiomycota incertae sedis</taxon>
        <taxon>Chytridiomycetes</taxon>
        <taxon>Rhizophlyctidales</taxon>
        <taxon>Rhizophlyctidaceae</taxon>
        <taxon>Rhizophlyctis</taxon>
    </lineage>
</organism>
<sequence>MEETKTDPKSTDLAETIDVARVEEDPSDVPPEKPPRAAIAQAAAMAATVNDDTDTMDTTSPKATPVFGPRVSSRIRRSSSAFLNFSLERELRVSPVIATLRKEPDNFEALLGMLTAGKAVLFLPVTDSLIFKEGPVSAVFFEMHVFVPNPTNDTQLMSLGGIRAIMRGGRLIVVGQRLSEHELLATWDNNEPAGKRTLWDTIDTDNTTPDSHPSIPILSETPSTISITPSTTAKTYIISRAIMEEDLERTATSTRTRSASQSKPATVPPYSSGYLPSFSFPSQVMESLSNIPSALFSKIDVPTTLDEIPSLRDDTGFLTLKEVAKTSRGSWIAADINRFVIETTNMGKGSSKENLAQVLDNFLNAMSKRLINSGATGSDTGLVMDGIHAYILAKTSSVFFDAVHREELQHDLFMQRRICLLSIAGFGLEHLGLPKGSPEGLEDLVRLAGIELVRADYAEHPKEKLDAIVKCHQQVADRMSSCFPLDGETSSADVLLPLLIYLAVRINPPRLVSNIRFVQKFYPTHNMDGYAAYCLTNLSAVHSYLESVDASMMELPTDLTSRKLELHVPLPSPAIAEGNDRLLQAIVDIPLRVSSQISELWPFKFPPPAPPTAPLAVPSSESTVRSAEVTDGAVGGESARAVTPTPAEGTGDGTFKDKFRDSLRKKK</sequence>
<dbReference type="GO" id="GO:0016192">
    <property type="term" value="P:vesicle-mediated transport"/>
    <property type="evidence" value="ECO:0007669"/>
    <property type="project" value="InterPro"/>
</dbReference>
<dbReference type="Pfam" id="PF02204">
    <property type="entry name" value="VPS9"/>
    <property type="match status" value="1"/>
</dbReference>
<evidence type="ECO:0000256" key="1">
    <source>
        <dbReference type="SAM" id="MobiDB-lite"/>
    </source>
</evidence>
<dbReference type="Gene3D" id="1.20.1050.80">
    <property type="entry name" value="VPS9 domain"/>
    <property type="match status" value="1"/>
</dbReference>
<dbReference type="GO" id="GO:0030139">
    <property type="term" value="C:endocytic vesicle"/>
    <property type="evidence" value="ECO:0007669"/>
    <property type="project" value="TreeGrafter"/>
</dbReference>
<keyword evidence="4" id="KW-1185">Reference proteome</keyword>
<feature type="compositionally biased region" description="Low complexity" evidence="1">
    <location>
        <begin position="250"/>
        <end position="260"/>
    </location>
</feature>
<dbReference type="SMART" id="SM00167">
    <property type="entry name" value="VPS9"/>
    <property type="match status" value="1"/>
</dbReference>
<feature type="compositionally biased region" description="Basic and acidic residues" evidence="1">
    <location>
        <begin position="654"/>
        <end position="667"/>
    </location>
</feature>
<name>A0AAD5SIK7_9FUNG</name>
<dbReference type="GO" id="GO:0005085">
    <property type="term" value="F:guanyl-nucleotide exchange factor activity"/>
    <property type="evidence" value="ECO:0007669"/>
    <property type="project" value="InterPro"/>
</dbReference>
<dbReference type="InterPro" id="IPR045046">
    <property type="entry name" value="Vps9-like"/>
</dbReference>
<dbReference type="GO" id="GO:0005829">
    <property type="term" value="C:cytosol"/>
    <property type="evidence" value="ECO:0007669"/>
    <property type="project" value="TreeGrafter"/>
</dbReference>
<evidence type="ECO:0000313" key="4">
    <source>
        <dbReference type="Proteomes" id="UP001212841"/>
    </source>
</evidence>
<dbReference type="GO" id="GO:0031267">
    <property type="term" value="F:small GTPase binding"/>
    <property type="evidence" value="ECO:0007669"/>
    <property type="project" value="TreeGrafter"/>
</dbReference>